<dbReference type="EMBL" id="CAADIN010000024">
    <property type="protein sequence ID" value="VFR93235.1"/>
    <property type="molecule type" value="Genomic_DNA"/>
</dbReference>
<name>A0A484SH66_9ZZZZ</name>
<evidence type="ECO:0000313" key="2">
    <source>
        <dbReference type="EMBL" id="VFR93235.1"/>
    </source>
</evidence>
<dbReference type="EMBL" id="CAADIM010000001">
    <property type="protein sequence ID" value="VFR61220.1"/>
    <property type="molecule type" value="Genomic_DNA"/>
</dbReference>
<sequence>MALGLAGSVLRGRLGCLRGLARLILLVTLGRRRRSQNQ</sequence>
<accession>A0A484SH66</accession>
<dbReference type="AlphaFoldDB" id="A0A484SH66"/>
<gene>
    <name evidence="1" type="ORF">ISE1_3447</name>
    <name evidence="2" type="ORF">ISE2_3427</name>
</gene>
<proteinExistence type="predicted"/>
<organism evidence="1">
    <name type="scientific">plant metagenome</name>
    <dbReference type="NCBI Taxonomy" id="1297885"/>
    <lineage>
        <taxon>unclassified sequences</taxon>
        <taxon>metagenomes</taxon>
        <taxon>organismal metagenomes</taxon>
    </lineage>
</organism>
<evidence type="ECO:0000313" key="1">
    <source>
        <dbReference type="EMBL" id="VFR61220.1"/>
    </source>
</evidence>
<protein>
    <submittedName>
        <fullName evidence="1">Uncharacterized protein</fullName>
    </submittedName>
</protein>
<reference evidence="1" key="1">
    <citation type="submission" date="2019-03" db="EMBL/GenBank/DDBJ databases">
        <authorList>
            <person name="Danneels B."/>
        </authorList>
    </citation>
    <scope>NUCLEOTIDE SEQUENCE</scope>
</reference>